<dbReference type="Proteomes" id="UP001150538">
    <property type="component" value="Unassembled WGS sequence"/>
</dbReference>
<dbReference type="AlphaFoldDB" id="A0A9W8ABB9"/>
<comment type="caution">
    <text evidence="1">The sequence shown here is derived from an EMBL/GenBank/DDBJ whole genome shotgun (WGS) entry which is preliminary data.</text>
</comment>
<name>A0A9W8ABB9_9FUNG</name>
<evidence type="ECO:0000313" key="2">
    <source>
        <dbReference type="Proteomes" id="UP001150538"/>
    </source>
</evidence>
<accession>A0A9W8ABB9</accession>
<sequence>MAAMAQLVIQGFDICNEEDRMFVSRVARENAGNHDATVKFYAKWKTGFKSGWRYKP</sequence>
<evidence type="ECO:0000313" key="1">
    <source>
        <dbReference type="EMBL" id="KAJ1921349.1"/>
    </source>
</evidence>
<proteinExistence type="predicted"/>
<keyword evidence="2" id="KW-1185">Reference proteome</keyword>
<organism evidence="1 2">
    <name type="scientific">Mycoemilia scoparia</name>
    <dbReference type="NCBI Taxonomy" id="417184"/>
    <lineage>
        <taxon>Eukaryota</taxon>
        <taxon>Fungi</taxon>
        <taxon>Fungi incertae sedis</taxon>
        <taxon>Zoopagomycota</taxon>
        <taxon>Kickxellomycotina</taxon>
        <taxon>Kickxellomycetes</taxon>
        <taxon>Kickxellales</taxon>
        <taxon>Kickxellaceae</taxon>
        <taxon>Mycoemilia</taxon>
    </lineage>
</organism>
<protein>
    <submittedName>
        <fullName evidence="1">Uncharacterized protein</fullName>
    </submittedName>
</protein>
<reference evidence="1" key="1">
    <citation type="submission" date="2022-07" db="EMBL/GenBank/DDBJ databases">
        <title>Phylogenomic reconstructions and comparative analyses of Kickxellomycotina fungi.</title>
        <authorList>
            <person name="Reynolds N.K."/>
            <person name="Stajich J.E."/>
            <person name="Barry K."/>
            <person name="Grigoriev I.V."/>
            <person name="Crous P."/>
            <person name="Smith M.E."/>
        </authorList>
    </citation>
    <scope>NUCLEOTIDE SEQUENCE</scope>
    <source>
        <strain evidence="1">NBRC 100468</strain>
    </source>
</reference>
<dbReference type="EMBL" id="JANBPU010000005">
    <property type="protein sequence ID" value="KAJ1921349.1"/>
    <property type="molecule type" value="Genomic_DNA"/>
</dbReference>
<gene>
    <name evidence="1" type="ORF">H4219_000666</name>
</gene>